<accession>A0AA40JJ38</accession>
<dbReference type="Proteomes" id="UP000030475">
    <property type="component" value="Unassembled WGS sequence"/>
</dbReference>
<dbReference type="EMBL" id="JQIM01000007">
    <property type="protein sequence ID" value="KGX17154.1"/>
    <property type="molecule type" value="Genomic_DNA"/>
</dbReference>
<sequence>MMARSLDDPASWWFFAAIHGEYLTPATTKKIPPDTFPRWSEIQSQPSVPTTPLPNRATQERYWNQCQHGTWYFQMSANAMQAAHEVRMCNSRRTCSRSGTRGATK</sequence>
<dbReference type="InterPro" id="IPR008922">
    <property type="entry name" value="Di-copper_centre_dom_sf"/>
</dbReference>
<proteinExistence type="predicted"/>
<comment type="caution">
    <text evidence="2">The sequence shown here is derived from an EMBL/GenBank/DDBJ whole genome shotgun (WGS) entry which is preliminary data.</text>
</comment>
<name>A0AA40JJ38_BURPE</name>
<gene>
    <name evidence="2" type="ORF">Y036_6077</name>
</gene>
<evidence type="ECO:0000313" key="3">
    <source>
        <dbReference type="Proteomes" id="UP000030475"/>
    </source>
</evidence>
<reference evidence="2 3" key="1">
    <citation type="submission" date="2014-08" db="EMBL/GenBank/DDBJ databases">
        <authorList>
            <person name="Bunnell A."/>
            <person name="Chain P.S."/>
            <person name="Chertkov O."/>
            <person name="Currie B.J."/>
            <person name="Daligault H.E."/>
            <person name="Davenport K.W."/>
            <person name="Davis C."/>
            <person name="Gleasner C.D."/>
            <person name="Johnson S.L."/>
            <person name="Kaestli M."/>
            <person name="Koren S."/>
            <person name="Kunde Y.A."/>
            <person name="Mayo M."/>
            <person name="McMurry K.K."/>
            <person name="Price E.P."/>
            <person name="Reitenga K.G."/>
            <person name="Robison R."/>
            <person name="Rosovitz M.J."/>
            <person name="Sarovich D.S."/>
            <person name="Teshima H."/>
        </authorList>
    </citation>
    <scope>NUCLEOTIDE SEQUENCE [LARGE SCALE GENOMIC DNA]</scope>
    <source>
        <strain evidence="2 3">MSHR44</strain>
    </source>
</reference>
<feature type="region of interest" description="Disordered" evidence="1">
    <location>
        <begin position="34"/>
        <end position="55"/>
    </location>
</feature>
<dbReference type="AlphaFoldDB" id="A0AA40JJ38"/>
<protein>
    <submittedName>
        <fullName evidence="2">Tyrosinase domain protein</fullName>
    </submittedName>
</protein>
<feature type="compositionally biased region" description="Polar residues" evidence="1">
    <location>
        <begin position="41"/>
        <end position="50"/>
    </location>
</feature>
<organism evidence="2 3">
    <name type="scientific">Burkholderia pseudomallei</name>
    <name type="common">Pseudomonas pseudomallei</name>
    <dbReference type="NCBI Taxonomy" id="28450"/>
    <lineage>
        <taxon>Bacteria</taxon>
        <taxon>Pseudomonadati</taxon>
        <taxon>Pseudomonadota</taxon>
        <taxon>Betaproteobacteria</taxon>
        <taxon>Burkholderiales</taxon>
        <taxon>Burkholderiaceae</taxon>
        <taxon>Burkholderia</taxon>
        <taxon>pseudomallei group</taxon>
    </lineage>
</organism>
<evidence type="ECO:0000313" key="2">
    <source>
        <dbReference type="EMBL" id="KGX17154.1"/>
    </source>
</evidence>
<evidence type="ECO:0000256" key="1">
    <source>
        <dbReference type="SAM" id="MobiDB-lite"/>
    </source>
</evidence>
<dbReference type="Gene3D" id="1.10.1280.10">
    <property type="entry name" value="Di-copper center containing domain from catechol oxidase"/>
    <property type="match status" value="1"/>
</dbReference>